<evidence type="ECO:0000256" key="1">
    <source>
        <dbReference type="ARBA" id="ARBA00008668"/>
    </source>
</evidence>
<dbReference type="InterPro" id="IPR037459">
    <property type="entry name" value="RhgT-like"/>
</dbReference>
<dbReference type="CDD" id="cd01821">
    <property type="entry name" value="Rhamnogalacturan_acetylesterase_like"/>
    <property type="match status" value="1"/>
</dbReference>
<dbReference type="SUPFAM" id="SSF53474">
    <property type="entry name" value="alpha/beta-Hydrolases"/>
    <property type="match status" value="1"/>
</dbReference>
<feature type="domain" description="Peptidase S9 prolyl oligopeptidase catalytic" evidence="3">
    <location>
        <begin position="84"/>
        <end position="246"/>
    </location>
</feature>
<organism evidence="5 6">
    <name type="scientific">Paenibacillus terrae</name>
    <dbReference type="NCBI Taxonomy" id="159743"/>
    <lineage>
        <taxon>Bacteria</taxon>
        <taxon>Bacillati</taxon>
        <taxon>Bacillota</taxon>
        <taxon>Bacilli</taxon>
        <taxon>Bacillales</taxon>
        <taxon>Paenibacillaceae</taxon>
        <taxon>Paenibacillus</taxon>
    </lineage>
</organism>
<sequence>MLHVVSHKEQIVKKEFTADTSFLSLYPAVAHEARPFILVLPGGGYEHLASHEGEPIARWLNDLGIHAGVLHYQVGDFEFDSLLDDVEHALRWIRQTPKDWQVIPEQVGLIGFSAGGHLASIVATRGTEKPDLLLLGYPVITFHDAYTHIGSRTHFLGEQPTQEQLHAFSSDQQVTSQTPPTFIWTTANDAAVPVENSLLLASALSREGISFELHVFEEGRHGLGLAEDNRECQQWLALAEKWLQKHSYVTEGQQITSRLFIAGDSTAAQKGATEKPMTGWGEHLQSYFDPSVQVNNRAVNGRSTKSFIAEGRLSHIEKELRAGDYLFIQFGHNDEKKEDPTRYTDPDGDYRQNLIQCIESARKRGGIPVLLTSVSRRRFTADGEPDPHAVGAYPAAMRRVAEETRTPLLDIFEASQQLYHNLGEEGSQQLFMHLPEKAHPNYPAGVTDNTHFSDEGARQIAKLVAEAISQCAELHALKQFMHLEGTNQDSAKAELLVKKGGYL</sequence>
<reference evidence="5 6" key="1">
    <citation type="submission" date="2018-01" db="EMBL/GenBank/DDBJ databases">
        <title>Bacillales members from the olive rhizosphere are effective biological control agents against Verticillium dahliae.</title>
        <authorList>
            <person name="Gomez-Lama C."/>
            <person name="Legarda G."/>
            <person name="Ruano-Rosa D."/>
            <person name="Pizarro-Tobias P."/>
            <person name="Valverde-Corredor A."/>
            <person name="Niqui J.L."/>
            <person name="Trivino J.C."/>
            <person name="Roca A."/>
            <person name="Mercado-Blanco J."/>
        </authorList>
    </citation>
    <scope>NUCLEOTIDE SEQUENCE [LARGE SCALE GENOMIC DNA]</scope>
    <source>
        <strain evidence="5 6">PIC167</strain>
    </source>
</reference>
<protein>
    <submittedName>
        <fullName evidence="5">Esterase</fullName>
    </submittedName>
</protein>
<dbReference type="SUPFAM" id="SSF52266">
    <property type="entry name" value="SGNH hydrolase"/>
    <property type="match status" value="1"/>
</dbReference>
<evidence type="ECO:0000313" key="6">
    <source>
        <dbReference type="Proteomes" id="UP000308114"/>
    </source>
</evidence>
<dbReference type="RefSeq" id="WP_137063750.1">
    <property type="nucleotide sequence ID" value="NZ_PNXQ01000016.1"/>
</dbReference>
<evidence type="ECO:0000259" key="4">
    <source>
        <dbReference type="Pfam" id="PF13472"/>
    </source>
</evidence>
<dbReference type="PANTHER" id="PTHR43695:SF1">
    <property type="entry name" value="RHAMNOGALACTURONAN ACETYLESTERASE"/>
    <property type="match status" value="1"/>
</dbReference>
<name>A0A4U2PYH9_9BACL</name>
<dbReference type="Proteomes" id="UP000308114">
    <property type="component" value="Unassembled WGS sequence"/>
</dbReference>
<accession>A0A4U2PYH9</accession>
<dbReference type="InterPro" id="IPR029058">
    <property type="entry name" value="AB_hydrolase_fold"/>
</dbReference>
<dbReference type="EMBL" id="PNXQ01000016">
    <property type="protein sequence ID" value="TKH42118.1"/>
    <property type="molecule type" value="Genomic_DNA"/>
</dbReference>
<proteinExistence type="inferred from homology"/>
<keyword evidence="2" id="KW-0378">Hydrolase</keyword>
<dbReference type="InterPro" id="IPR001375">
    <property type="entry name" value="Peptidase_S9_cat"/>
</dbReference>
<dbReference type="Pfam" id="PF13472">
    <property type="entry name" value="Lipase_GDSL_2"/>
    <property type="match status" value="1"/>
</dbReference>
<evidence type="ECO:0000256" key="2">
    <source>
        <dbReference type="ARBA" id="ARBA00022801"/>
    </source>
</evidence>
<dbReference type="GO" id="GO:0006508">
    <property type="term" value="P:proteolysis"/>
    <property type="evidence" value="ECO:0007669"/>
    <property type="project" value="InterPro"/>
</dbReference>
<comment type="similarity">
    <text evidence="1">Belongs to the 'GDSL' lipolytic enzyme family.</text>
</comment>
<evidence type="ECO:0000313" key="5">
    <source>
        <dbReference type="EMBL" id="TKH42118.1"/>
    </source>
</evidence>
<gene>
    <name evidence="5" type="ORF">C1I60_22760</name>
</gene>
<feature type="domain" description="SGNH hydrolase-type esterase" evidence="4">
    <location>
        <begin position="263"/>
        <end position="458"/>
    </location>
</feature>
<comment type="caution">
    <text evidence="5">The sequence shown here is derived from an EMBL/GenBank/DDBJ whole genome shotgun (WGS) entry which is preliminary data.</text>
</comment>
<dbReference type="AlphaFoldDB" id="A0A4U2PYH9"/>
<dbReference type="PANTHER" id="PTHR43695">
    <property type="entry name" value="PUTATIVE (AFU_ORTHOLOGUE AFUA_2G17250)-RELATED"/>
    <property type="match status" value="1"/>
</dbReference>
<evidence type="ECO:0000259" key="3">
    <source>
        <dbReference type="Pfam" id="PF00326"/>
    </source>
</evidence>
<dbReference type="Pfam" id="PF00326">
    <property type="entry name" value="Peptidase_S9"/>
    <property type="match status" value="1"/>
</dbReference>
<dbReference type="Gene3D" id="3.40.50.1820">
    <property type="entry name" value="alpha/beta hydrolase"/>
    <property type="match status" value="1"/>
</dbReference>
<dbReference type="InterPro" id="IPR036514">
    <property type="entry name" value="SGNH_hydro_sf"/>
</dbReference>
<dbReference type="InterPro" id="IPR013830">
    <property type="entry name" value="SGNH_hydro"/>
</dbReference>
<dbReference type="Gene3D" id="3.40.50.1110">
    <property type="entry name" value="SGNH hydrolase"/>
    <property type="match status" value="1"/>
</dbReference>
<dbReference type="GO" id="GO:0008236">
    <property type="term" value="F:serine-type peptidase activity"/>
    <property type="evidence" value="ECO:0007669"/>
    <property type="project" value="InterPro"/>
</dbReference>